<dbReference type="CDD" id="cd02859">
    <property type="entry name" value="E_set_AMPKbeta_like_N"/>
    <property type="match status" value="1"/>
</dbReference>
<feature type="compositionally biased region" description="Acidic residues" evidence="1">
    <location>
        <begin position="405"/>
        <end position="425"/>
    </location>
</feature>
<dbReference type="EMBL" id="ML977330">
    <property type="protein sequence ID" value="KAF2112688.1"/>
    <property type="molecule type" value="Genomic_DNA"/>
</dbReference>
<feature type="compositionally biased region" description="Polar residues" evidence="1">
    <location>
        <begin position="762"/>
        <end position="774"/>
    </location>
</feature>
<feature type="compositionally biased region" description="Basic and acidic residues" evidence="1">
    <location>
        <begin position="170"/>
        <end position="179"/>
    </location>
</feature>
<gene>
    <name evidence="2" type="ORF">BDV96DRAFT_497355</name>
</gene>
<sequence length="808" mass="86923">MASRATITFSQPGVQPPVYVVTSLSSPAWETLEMNVEGKETEGDDLLFTRHFDDVAEGSYQYKIRIGEGHWVVDESKESATDDPGNRNNVVHVKHVAEPDPVDFKDVSTGEKRQDSVQLEDERTEPESNAGPSAQPEPAQTSSPAEDPQKDEPASSQLPSVPVPFTVVEKVSDQPHEGYGDLEAASLHEDSKKRVADAEPDFETVQPPSPVATKDTEPASPPIPTVVIEKTDDKPSFGDDFGDDATSGQKFAHEQRLADATPDEVVVSPEITHADSPSVESTPDNPPESDEAHGEPGPLDEETAPLFRHESIVIDPPQEPAEEPKPSSMDTIEEESAHSSTDQTGSQIMTPDEEEGDDEELDELENGPLLSHETGFSKDEDSLDELENVPLLSHETGFSGYEEGEHFEEDVGVDQENGPEDEGYDEIVREVDDVKNEVDGPERATTQHGTVDEDDEDSQAPLLPHEQDSAIEDGPVLDGEPTFSYEAATPIPLPEQGLDSFFATRTRTGSLPHTIPRFEEDDEDLNDPSLEAFPTDRESILACVATISSSIPEDQTKELEHVESPGCSVLSNACSSVSLAPRSGSLESVVEEDIEPGSGSELHSPVLLTSTSGPAATETVANGADVPSPVEHAKRTMPEAPSNVQSADPTQPAVQSDESSAARSTETSDADSVQKKDGANDGSKKRENIYDSVATPSNVLRPPTPPLTPKKKDKTSAKEVSADATPQETEEPTPASDSTEDTPHPKEQPQRAPAKTDKDKGNSSSSPATQQYPPNEQKDSWIKGFARVVFGPVGRLLASCFGGPKQAR</sequence>
<evidence type="ECO:0000313" key="2">
    <source>
        <dbReference type="EMBL" id="KAF2112688.1"/>
    </source>
</evidence>
<feature type="compositionally biased region" description="Basic and acidic residues" evidence="1">
    <location>
        <begin position="426"/>
        <end position="442"/>
    </location>
</feature>
<reference evidence="2" key="1">
    <citation type="journal article" date="2020" name="Stud. Mycol.">
        <title>101 Dothideomycetes genomes: a test case for predicting lifestyles and emergence of pathogens.</title>
        <authorList>
            <person name="Haridas S."/>
            <person name="Albert R."/>
            <person name="Binder M."/>
            <person name="Bloem J."/>
            <person name="Labutti K."/>
            <person name="Salamov A."/>
            <person name="Andreopoulos B."/>
            <person name="Baker S."/>
            <person name="Barry K."/>
            <person name="Bills G."/>
            <person name="Bluhm B."/>
            <person name="Cannon C."/>
            <person name="Castanera R."/>
            <person name="Culley D."/>
            <person name="Daum C."/>
            <person name="Ezra D."/>
            <person name="Gonzalez J."/>
            <person name="Henrissat B."/>
            <person name="Kuo A."/>
            <person name="Liang C."/>
            <person name="Lipzen A."/>
            <person name="Lutzoni F."/>
            <person name="Magnuson J."/>
            <person name="Mondo S."/>
            <person name="Nolan M."/>
            <person name="Ohm R."/>
            <person name="Pangilinan J."/>
            <person name="Park H.-J."/>
            <person name="Ramirez L."/>
            <person name="Alfaro M."/>
            <person name="Sun H."/>
            <person name="Tritt A."/>
            <person name="Yoshinaga Y."/>
            <person name="Zwiers L.-H."/>
            <person name="Turgeon B."/>
            <person name="Goodwin S."/>
            <person name="Spatafora J."/>
            <person name="Crous P."/>
            <person name="Grigoriev I."/>
        </authorList>
    </citation>
    <scope>NUCLEOTIDE SEQUENCE</scope>
    <source>
        <strain evidence="2">CBS 627.86</strain>
    </source>
</reference>
<dbReference type="OrthoDB" id="5350410at2759"/>
<feature type="compositionally biased region" description="Basic and acidic residues" evidence="1">
    <location>
        <begin position="672"/>
        <end position="689"/>
    </location>
</feature>
<keyword evidence="3" id="KW-1185">Reference proteome</keyword>
<evidence type="ECO:0000256" key="1">
    <source>
        <dbReference type="SAM" id="MobiDB-lite"/>
    </source>
</evidence>
<dbReference type="InterPro" id="IPR013783">
    <property type="entry name" value="Ig-like_fold"/>
</dbReference>
<feature type="region of interest" description="Disordered" evidence="1">
    <location>
        <begin position="76"/>
        <end position="496"/>
    </location>
</feature>
<dbReference type="InterPro" id="IPR014756">
    <property type="entry name" value="Ig_E-set"/>
</dbReference>
<feature type="compositionally biased region" description="Acidic residues" evidence="1">
    <location>
        <begin position="351"/>
        <end position="365"/>
    </location>
</feature>
<feature type="compositionally biased region" description="Basic and acidic residues" evidence="1">
    <location>
        <begin position="741"/>
        <end position="761"/>
    </location>
</feature>
<feature type="compositionally biased region" description="Polar residues" evidence="1">
    <location>
        <begin position="338"/>
        <end position="349"/>
    </location>
</feature>
<evidence type="ECO:0008006" key="4">
    <source>
        <dbReference type="Google" id="ProtNLM"/>
    </source>
</evidence>
<dbReference type="Proteomes" id="UP000799770">
    <property type="component" value="Unassembled WGS sequence"/>
</dbReference>
<dbReference type="SUPFAM" id="SSF81296">
    <property type="entry name" value="E set domains"/>
    <property type="match status" value="1"/>
</dbReference>
<feature type="compositionally biased region" description="Basic and acidic residues" evidence="1">
    <location>
        <begin position="95"/>
        <end position="115"/>
    </location>
</feature>
<dbReference type="Gene3D" id="2.60.40.10">
    <property type="entry name" value="Immunoglobulins"/>
    <property type="match status" value="1"/>
</dbReference>
<dbReference type="AlphaFoldDB" id="A0A6A5Z2R3"/>
<feature type="region of interest" description="Disordered" evidence="1">
    <location>
        <begin position="581"/>
        <end position="779"/>
    </location>
</feature>
<evidence type="ECO:0000313" key="3">
    <source>
        <dbReference type="Proteomes" id="UP000799770"/>
    </source>
</evidence>
<proteinExistence type="predicted"/>
<feature type="region of interest" description="Disordered" evidence="1">
    <location>
        <begin position="511"/>
        <end position="530"/>
    </location>
</feature>
<feature type="compositionally biased region" description="Polar residues" evidence="1">
    <location>
        <begin position="642"/>
        <end position="671"/>
    </location>
</feature>
<feature type="compositionally biased region" description="Basic and acidic residues" evidence="1">
    <location>
        <begin position="186"/>
        <end position="197"/>
    </location>
</feature>
<accession>A0A6A5Z2R3</accession>
<name>A0A6A5Z2R3_9PLEO</name>
<organism evidence="2 3">
    <name type="scientific">Lophiotrema nucula</name>
    <dbReference type="NCBI Taxonomy" id="690887"/>
    <lineage>
        <taxon>Eukaryota</taxon>
        <taxon>Fungi</taxon>
        <taxon>Dikarya</taxon>
        <taxon>Ascomycota</taxon>
        <taxon>Pezizomycotina</taxon>
        <taxon>Dothideomycetes</taxon>
        <taxon>Pleosporomycetidae</taxon>
        <taxon>Pleosporales</taxon>
        <taxon>Lophiotremataceae</taxon>
        <taxon>Lophiotrema</taxon>
    </lineage>
</organism>
<protein>
    <recommendedName>
        <fullName evidence="4">AMP-activated protein kinase glycogen-binding domain-containing protein</fullName>
    </recommendedName>
</protein>